<proteinExistence type="predicted"/>
<name>A0A916UL83_9HYPH</name>
<dbReference type="RefSeq" id="WP_210324538.1">
    <property type="nucleotide sequence ID" value="NZ_BMGG01000007.1"/>
</dbReference>
<keyword evidence="3" id="KW-1185">Reference proteome</keyword>
<dbReference type="Proteomes" id="UP000637002">
    <property type="component" value="Unassembled WGS sequence"/>
</dbReference>
<gene>
    <name evidence="2" type="ORF">GCM10010994_39410</name>
</gene>
<dbReference type="InterPro" id="IPR000073">
    <property type="entry name" value="AB_hydrolase_1"/>
</dbReference>
<evidence type="ECO:0000259" key="1">
    <source>
        <dbReference type="Pfam" id="PF00561"/>
    </source>
</evidence>
<reference evidence="2" key="1">
    <citation type="journal article" date="2014" name="Int. J. Syst. Evol. Microbiol.">
        <title>Complete genome sequence of Corynebacterium casei LMG S-19264T (=DSM 44701T), isolated from a smear-ripened cheese.</title>
        <authorList>
            <consortium name="US DOE Joint Genome Institute (JGI-PGF)"/>
            <person name="Walter F."/>
            <person name="Albersmeier A."/>
            <person name="Kalinowski J."/>
            <person name="Ruckert C."/>
        </authorList>
    </citation>
    <scope>NUCLEOTIDE SEQUENCE</scope>
    <source>
        <strain evidence="2">CGMCC 1.12919</strain>
    </source>
</reference>
<protein>
    <recommendedName>
        <fullName evidence="1">AB hydrolase-1 domain-containing protein</fullName>
    </recommendedName>
</protein>
<dbReference type="Pfam" id="PF00561">
    <property type="entry name" value="Abhydrolase_1"/>
    <property type="match status" value="1"/>
</dbReference>
<dbReference type="PANTHER" id="PTHR43194">
    <property type="entry name" value="HYDROLASE ALPHA/BETA FOLD FAMILY"/>
    <property type="match status" value="1"/>
</dbReference>
<feature type="domain" description="AB hydrolase-1" evidence="1">
    <location>
        <begin position="168"/>
        <end position="401"/>
    </location>
</feature>
<dbReference type="InterPro" id="IPR050228">
    <property type="entry name" value="Carboxylesterase_BioH"/>
</dbReference>
<evidence type="ECO:0000313" key="3">
    <source>
        <dbReference type="Proteomes" id="UP000637002"/>
    </source>
</evidence>
<dbReference type="SUPFAM" id="SSF53474">
    <property type="entry name" value="alpha/beta-Hydrolases"/>
    <property type="match status" value="1"/>
</dbReference>
<dbReference type="Gene3D" id="3.40.50.1820">
    <property type="entry name" value="alpha/beta hydrolase"/>
    <property type="match status" value="1"/>
</dbReference>
<accession>A0A916UL83</accession>
<evidence type="ECO:0000313" key="2">
    <source>
        <dbReference type="EMBL" id="GGC77217.1"/>
    </source>
</evidence>
<dbReference type="EMBL" id="BMGG01000007">
    <property type="protein sequence ID" value="GGC77217.1"/>
    <property type="molecule type" value="Genomic_DNA"/>
</dbReference>
<organism evidence="2 3">
    <name type="scientific">Chelatococcus reniformis</name>
    <dbReference type="NCBI Taxonomy" id="1494448"/>
    <lineage>
        <taxon>Bacteria</taxon>
        <taxon>Pseudomonadati</taxon>
        <taxon>Pseudomonadota</taxon>
        <taxon>Alphaproteobacteria</taxon>
        <taxon>Hyphomicrobiales</taxon>
        <taxon>Chelatococcaceae</taxon>
        <taxon>Chelatococcus</taxon>
    </lineage>
</organism>
<dbReference type="PANTHER" id="PTHR43194:SF2">
    <property type="entry name" value="PEROXISOMAL MEMBRANE PROTEIN LPX1"/>
    <property type="match status" value="1"/>
</dbReference>
<dbReference type="InterPro" id="IPR029058">
    <property type="entry name" value="AB_hydrolase_fold"/>
</dbReference>
<reference evidence="2" key="2">
    <citation type="submission" date="2020-09" db="EMBL/GenBank/DDBJ databases">
        <authorList>
            <person name="Sun Q."/>
            <person name="Zhou Y."/>
        </authorList>
    </citation>
    <scope>NUCLEOTIDE SEQUENCE</scope>
    <source>
        <strain evidence="2">CGMCC 1.12919</strain>
    </source>
</reference>
<sequence>MPSIDNLTSAALSSVCGDDGEFALAARHWTGGLRLEAPGRTAGLTVTAGRIGPGEPAKDAPGVITLAAAEPVWEKLIAGTPPRFYNDIFGIMALGEMTLEADPVQFAQYYPAVMRAIELLRPALAAAAAAPAAVRTGTFDSPVGRYIHLDVESQSYRVYFEEAGAGIPLLLQHTAGCHGSQWRHLFECKAITDHFRLIAYDMPFHGKSLPPVGPKWWANEYRLTASFARALPVALAGALALDRPVFMGCSVGGLLALDLARHHAETFGAVISLEGALKIETDINELDALWHPQVSNEYKARLMNALMSPTSPEAYRKETSQVYAAGWPPAFLGDLYYYLVDYDLRQAAGRIDTSKVPVHILSGEYDASGTMEHGQAAHAAIPGSTWTAMNDIGHFPMSENPDVFVEYLLPVLKQIRAQRGA</sequence>
<comment type="caution">
    <text evidence="2">The sequence shown here is derived from an EMBL/GenBank/DDBJ whole genome shotgun (WGS) entry which is preliminary data.</text>
</comment>
<dbReference type="AlphaFoldDB" id="A0A916UL83"/>